<dbReference type="EMBL" id="CVRI01000066">
    <property type="protein sequence ID" value="CRL06118.1"/>
    <property type="molecule type" value="Genomic_DNA"/>
</dbReference>
<protein>
    <submittedName>
        <fullName evidence="1">CLUMA_CG019328, isoform A</fullName>
    </submittedName>
</protein>
<dbReference type="Proteomes" id="UP000183832">
    <property type="component" value="Unassembled WGS sequence"/>
</dbReference>
<keyword evidence="2" id="KW-1185">Reference proteome</keyword>
<evidence type="ECO:0000313" key="2">
    <source>
        <dbReference type="Proteomes" id="UP000183832"/>
    </source>
</evidence>
<sequence>MNNKKLILEKRNRFAIGNNNFLLNKAFYLDFRLSMVEIRLRLSSCVHFSVGGRTIQLTFTLALHCENIGKISGIRSLQMTQQLIANAQRGLIHQFQPTTSSADFLKISRK</sequence>
<proteinExistence type="predicted"/>
<name>A0A1J1J3U6_9DIPT</name>
<evidence type="ECO:0000313" key="1">
    <source>
        <dbReference type="EMBL" id="CRL06118.1"/>
    </source>
</evidence>
<reference evidence="1 2" key="1">
    <citation type="submission" date="2015-04" db="EMBL/GenBank/DDBJ databases">
        <authorList>
            <person name="Syromyatnikov M.Y."/>
            <person name="Popov V.N."/>
        </authorList>
    </citation>
    <scope>NUCLEOTIDE SEQUENCE [LARGE SCALE GENOMIC DNA]</scope>
</reference>
<dbReference type="AlphaFoldDB" id="A0A1J1J3U6"/>
<organism evidence="1 2">
    <name type="scientific">Clunio marinus</name>
    <dbReference type="NCBI Taxonomy" id="568069"/>
    <lineage>
        <taxon>Eukaryota</taxon>
        <taxon>Metazoa</taxon>
        <taxon>Ecdysozoa</taxon>
        <taxon>Arthropoda</taxon>
        <taxon>Hexapoda</taxon>
        <taxon>Insecta</taxon>
        <taxon>Pterygota</taxon>
        <taxon>Neoptera</taxon>
        <taxon>Endopterygota</taxon>
        <taxon>Diptera</taxon>
        <taxon>Nematocera</taxon>
        <taxon>Chironomoidea</taxon>
        <taxon>Chironomidae</taxon>
        <taxon>Clunio</taxon>
    </lineage>
</organism>
<gene>
    <name evidence="1" type="ORF">CLUMA_CG019328</name>
</gene>
<accession>A0A1J1J3U6</accession>